<feature type="region of interest" description="Disordered" evidence="1">
    <location>
        <begin position="1"/>
        <end position="33"/>
    </location>
</feature>
<dbReference type="AlphaFoldDB" id="A0AAV7QWF0"/>
<evidence type="ECO:0000313" key="2">
    <source>
        <dbReference type="EMBL" id="KAJ1143500.1"/>
    </source>
</evidence>
<sequence length="90" mass="10005">MSQGNRAPLTTHHTSARRHDSPKPKSCAPLPLPCKHSRLQITSWSQPLFPVGYATVEGDADRTQDGSMHRKKADETPTDENEGTQFEHAQ</sequence>
<dbReference type="EMBL" id="JANPWB010000010">
    <property type="protein sequence ID" value="KAJ1143500.1"/>
    <property type="molecule type" value="Genomic_DNA"/>
</dbReference>
<dbReference type="Proteomes" id="UP001066276">
    <property type="component" value="Chromosome 6"/>
</dbReference>
<proteinExistence type="predicted"/>
<reference evidence="2" key="1">
    <citation type="journal article" date="2022" name="bioRxiv">
        <title>Sequencing and chromosome-scale assembly of the giantPleurodeles waltlgenome.</title>
        <authorList>
            <person name="Brown T."/>
            <person name="Elewa A."/>
            <person name="Iarovenko S."/>
            <person name="Subramanian E."/>
            <person name="Araus A.J."/>
            <person name="Petzold A."/>
            <person name="Susuki M."/>
            <person name="Suzuki K.-i.T."/>
            <person name="Hayashi T."/>
            <person name="Toyoda A."/>
            <person name="Oliveira C."/>
            <person name="Osipova E."/>
            <person name="Leigh N.D."/>
            <person name="Simon A."/>
            <person name="Yun M.H."/>
        </authorList>
    </citation>
    <scope>NUCLEOTIDE SEQUENCE</scope>
    <source>
        <strain evidence="2">20211129_DDA</strain>
        <tissue evidence="2">Liver</tissue>
    </source>
</reference>
<organism evidence="2 3">
    <name type="scientific">Pleurodeles waltl</name>
    <name type="common">Iberian ribbed newt</name>
    <dbReference type="NCBI Taxonomy" id="8319"/>
    <lineage>
        <taxon>Eukaryota</taxon>
        <taxon>Metazoa</taxon>
        <taxon>Chordata</taxon>
        <taxon>Craniata</taxon>
        <taxon>Vertebrata</taxon>
        <taxon>Euteleostomi</taxon>
        <taxon>Amphibia</taxon>
        <taxon>Batrachia</taxon>
        <taxon>Caudata</taxon>
        <taxon>Salamandroidea</taxon>
        <taxon>Salamandridae</taxon>
        <taxon>Pleurodelinae</taxon>
        <taxon>Pleurodeles</taxon>
    </lineage>
</organism>
<name>A0AAV7QWF0_PLEWA</name>
<evidence type="ECO:0000313" key="3">
    <source>
        <dbReference type="Proteomes" id="UP001066276"/>
    </source>
</evidence>
<keyword evidence="3" id="KW-1185">Reference proteome</keyword>
<feature type="region of interest" description="Disordered" evidence="1">
    <location>
        <begin position="55"/>
        <end position="90"/>
    </location>
</feature>
<comment type="caution">
    <text evidence="2">The sequence shown here is derived from an EMBL/GenBank/DDBJ whole genome shotgun (WGS) entry which is preliminary data.</text>
</comment>
<protein>
    <submittedName>
        <fullName evidence="2">Uncharacterized protein</fullName>
    </submittedName>
</protein>
<gene>
    <name evidence="2" type="ORF">NDU88_009808</name>
</gene>
<accession>A0AAV7QWF0</accession>
<evidence type="ECO:0000256" key="1">
    <source>
        <dbReference type="SAM" id="MobiDB-lite"/>
    </source>
</evidence>
<feature type="compositionally biased region" description="Basic and acidic residues" evidence="1">
    <location>
        <begin position="59"/>
        <end position="75"/>
    </location>
</feature>